<evidence type="ECO:0000313" key="2">
    <source>
        <dbReference type="Proteomes" id="UP001596043"/>
    </source>
</evidence>
<comment type="caution">
    <text evidence="1">The sequence shown here is derived from an EMBL/GenBank/DDBJ whole genome shotgun (WGS) entry which is preliminary data.</text>
</comment>
<reference evidence="2" key="1">
    <citation type="journal article" date="2019" name="Int. J. Syst. Evol. Microbiol.">
        <title>The Global Catalogue of Microorganisms (GCM) 10K type strain sequencing project: providing services to taxonomists for standard genome sequencing and annotation.</title>
        <authorList>
            <consortium name="The Broad Institute Genomics Platform"/>
            <consortium name="The Broad Institute Genome Sequencing Center for Infectious Disease"/>
            <person name="Wu L."/>
            <person name="Ma J."/>
        </authorList>
    </citation>
    <scope>NUCLEOTIDE SEQUENCE [LARGE SCALE GENOMIC DNA]</scope>
    <source>
        <strain evidence="2">YJ-61-S</strain>
    </source>
</reference>
<sequence>MISTAVFLFLLCQVGIAQKTFTSEKYYYAFEATADIEVYDTESDRVVGYENDDLAVDTEIFYPNEVASDYFVNLGKTTEVIASRLSLYKVRTAQRLNTVSQGYYVRATDIDGDTETPVFVVIMYHPEKKIIYETTIYCYDQDTEAGEKIAQSFRLLY</sequence>
<dbReference type="RefSeq" id="WP_379978629.1">
    <property type="nucleotide sequence ID" value="NZ_JBHSFV010000006.1"/>
</dbReference>
<dbReference type="Proteomes" id="UP001596043">
    <property type="component" value="Unassembled WGS sequence"/>
</dbReference>
<dbReference type="EMBL" id="JBHSFV010000006">
    <property type="protein sequence ID" value="MFC4634402.1"/>
    <property type="molecule type" value="Genomic_DNA"/>
</dbReference>
<accession>A0ABV9HW64</accession>
<keyword evidence="2" id="KW-1185">Reference proteome</keyword>
<proteinExistence type="predicted"/>
<organism evidence="1 2">
    <name type="scientific">Dokdonia ponticola</name>
    <dbReference type="NCBI Taxonomy" id="2041041"/>
    <lineage>
        <taxon>Bacteria</taxon>
        <taxon>Pseudomonadati</taxon>
        <taxon>Bacteroidota</taxon>
        <taxon>Flavobacteriia</taxon>
        <taxon>Flavobacteriales</taxon>
        <taxon>Flavobacteriaceae</taxon>
        <taxon>Dokdonia</taxon>
    </lineage>
</organism>
<evidence type="ECO:0000313" key="1">
    <source>
        <dbReference type="EMBL" id="MFC4634402.1"/>
    </source>
</evidence>
<name>A0ABV9HW64_9FLAO</name>
<protein>
    <submittedName>
        <fullName evidence="1">Uncharacterized protein</fullName>
    </submittedName>
</protein>
<gene>
    <name evidence="1" type="ORF">ACFO3O_10820</name>
</gene>